<protein>
    <submittedName>
        <fullName evidence="5">SPFH domain-containing protein</fullName>
    </submittedName>
</protein>
<evidence type="ECO:0000256" key="2">
    <source>
        <dbReference type="ARBA" id="ARBA00008164"/>
    </source>
</evidence>
<gene>
    <name evidence="5" type="ORF">IPJ89_03235</name>
</gene>
<comment type="subcellular location">
    <subcellularLocation>
        <location evidence="1">Membrane</location>
        <topology evidence="1">Single-pass membrane protein</topology>
    </subcellularLocation>
</comment>
<dbReference type="PRINTS" id="PR00721">
    <property type="entry name" value="STOMATIN"/>
</dbReference>
<dbReference type="InterPro" id="IPR001107">
    <property type="entry name" value="Band_7"/>
</dbReference>
<proteinExistence type="inferred from homology"/>
<dbReference type="Pfam" id="PF01145">
    <property type="entry name" value="Band_7"/>
    <property type="match status" value="1"/>
</dbReference>
<feature type="domain" description="Band 7" evidence="4">
    <location>
        <begin position="18"/>
        <end position="175"/>
    </location>
</feature>
<dbReference type="Proteomes" id="UP000596004">
    <property type="component" value="Chromosome"/>
</dbReference>
<dbReference type="InterPro" id="IPR001972">
    <property type="entry name" value="Stomatin_HflK_fam"/>
</dbReference>
<evidence type="ECO:0000256" key="3">
    <source>
        <dbReference type="SAM" id="Phobius"/>
    </source>
</evidence>
<accession>A0A7T9I185</accession>
<dbReference type="Gene3D" id="6.10.250.2090">
    <property type="match status" value="1"/>
</dbReference>
<evidence type="ECO:0000259" key="4">
    <source>
        <dbReference type="SMART" id="SM00244"/>
    </source>
</evidence>
<dbReference type="PANTHER" id="PTHR10264:SF19">
    <property type="entry name" value="AT06885P-RELATED"/>
    <property type="match status" value="1"/>
</dbReference>
<name>A0A7T9I185_9ARCH</name>
<dbReference type="Gene3D" id="3.30.479.30">
    <property type="entry name" value="Band 7 domain"/>
    <property type="match status" value="1"/>
</dbReference>
<dbReference type="CDD" id="cd08826">
    <property type="entry name" value="SPFH_eoslipins_u1"/>
    <property type="match status" value="1"/>
</dbReference>
<evidence type="ECO:0000313" key="5">
    <source>
        <dbReference type="EMBL" id="QQR92150.1"/>
    </source>
</evidence>
<dbReference type="GO" id="GO:0098552">
    <property type="term" value="C:side of membrane"/>
    <property type="evidence" value="ECO:0007669"/>
    <property type="project" value="UniProtKB-ARBA"/>
</dbReference>
<dbReference type="SUPFAM" id="SSF117892">
    <property type="entry name" value="Band 7/SPFH domain"/>
    <property type="match status" value="1"/>
</dbReference>
<evidence type="ECO:0000256" key="1">
    <source>
        <dbReference type="ARBA" id="ARBA00004167"/>
    </source>
</evidence>
<reference evidence="5" key="1">
    <citation type="submission" date="2020-11" db="EMBL/GenBank/DDBJ databases">
        <title>Connecting structure to function with the recovery of over 1000 high-quality activated sludge metagenome-assembled genomes encoding full-length rRNA genes using long-read sequencing.</title>
        <authorList>
            <person name="Singleton C.M."/>
            <person name="Petriglieri F."/>
            <person name="Kristensen J.M."/>
            <person name="Kirkegaard R.H."/>
            <person name="Michaelsen T.Y."/>
            <person name="Andersen M.H."/>
            <person name="Karst S.M."/>
            <person name="Dueholm M.S."/>
            <person name="Nielsen P.H."/>
            <person name="Albertsen M."/>
        </authorList>
    </citation>
    <scope>NUCLEOTIDE SEQUENCE</scope>
    <source>
        <strain evidence="5">Fred_18-Q3-R57-64_BAT3C.431</strain>
    </source>
</reference>
<comment type="similarity">
    <text evidence="2">Belongs to the band 7/mec-2 family.</text>
</comment>
<dbReference type="FunFam" id="3.30.479.30:FF:000004">
    <property type="entry name" value="Putative membrane protease family, stomatin"/>
    <property type="match status" value="1"/>
</dbReference>
<dbReference type="InterPro" id="IPR043202">
    <property type="entry name" value="Band-7_stomatin-like"/>
</dbReference>
<dbReference type="AlphaFoldDB" id="A0A7T9I185"/>
<sequence>MVLELIGIVVVLLMLAVFGMRLIQQYETAVVFRLGKYARTLSPGLNFIIPIIERSVTLDMRILTIDIPRQQAITKDNVPVSINGVVYFKVKDAQKAIINVQDYVYAVSQYAQTALRDVVGGMSLDEVLAERQKIGEQIAEIVEKQCSNWGLDIDAIKMQDIELPEDMKRIMSRQATAEREKRANITKSEGDKMAAKNLADAAKIMQEMPGAMQLRTLQTIDGLGPTPSNTVILVPVELMEFAKNMFGNAKKK</sequence>
<feature type="transmembrane region" description="Helical" evidence="3">
    <location>
        <begin position="6"/>
        <end position="23"/>
    </location>
</feature>
<keyword evidence="3" id="KW-1133">Transmembrane helix</keyword>
<dbReference type="SMART" id="SM00244">
    <property type="entry name" value="PHB"/>
    <property type="match status" value="1"/>
</dbReference>
<organism evidence="5">
    <name type="scientific">Candidatus Iainarchaeum sp</name>
    <dbReference type="NCBI Taxonomy" id="3101447"/>
    <lineage>
        <taxon>Archaea</taxon>
        <taxon>Candidatus Iainarchaeota</taxon>
        <taxon>Candidatus Iainarchaeia</taxon>
        <taxon>Candidatus Iainarchaeales</taxon>
        <taxon>Candidatus Iainarchaeaceae</taxon>
        <taxon>Candidatus Iainarchaeum</taxon>
    </lineage>
</organism>
<dbReference type="PANTHER" id="PTHR10264">
    <property type="entry name" value="BAND 7 PROTEIN-RELATED"/>
    <property type="match status" value="1"/>
</dbReference>
<dbReference type="GO" id="GO:0005886">
    <property type="term" value="C:plasma membrane"/>
    <property type="evidence" value="ECO:0007669"/>
    <property type="project" value="InterPro"/>
</dbReference>
<dbReference type="InterPro" id="IPR036013">
    <property type="entry name" value="Band_7/SPFH_dom_sf"/>
</dbReference>
<dbReference type="EMBL" id="CP064981">
    <property type="protein sequence ID" value="QQR92150.1"/>
    <property type="molecule type" value="Genomic_DNA"/>
</dbReference>
<keyword evidence="3" id="KW-0472">Membrane</keyword>
<keyword evidence="3" id="KW-0812">Transmembrane</keyword>